<comment type="caution">
    <text evidence="9">The sequence shown here is derived from an EMBL/GenBank/DDBJ whole genome shotgun (WGS) entry which is preliminary data.</text>
</comment>
<dbReference type="NCBIfam" id="TIGR00644">
    <property type="entry name" value="recJ"/>
    <property type="match status" value="1"/>
</dbReference>
<keyword evidence="3" id="KW-0540">Nuclease</keyword>
<evidence type="ECO:0000313" key="9">
    <source>
        <dbReference type="EMBL" id="OGH60038.1"/>
    </source>
</evidence>
<dbReference type="Gene3D" id="3.90.1640.30">
    <property type="match status" value="1"/>
</dbReference>
<gene>
    <name evidence="9" type="ORF">A2725_00095</name>
</gene>
<feature type="domain" description="RecJ OB" evidence="8">
    <location>
        <begin position="471"/>
        <end position="583"/>
    </location>
</feature>
<dbReference type="InterPro" id="IPR051673">
    <property type="entry name" value="SSDNA_exonuclease_RecJ"/>
</dbReference>
<evidence type="ECO:0000313" key="10">
    <source>
        <dbReference type="Proteomes" id="UP000177067"/>
    </source>
</evidence>
<feature type="domain" description="DHHA1" evidence="7">
    <location>
        <begin position="367"/>
        <end position="458"/>
    </location>
</feature>
<dbReference type="PANTHER" id="PTHR30255:SF2">
    <property type="entry name" value="SINGLE-STRANDED-DNA-SPECIFIC EXONUCLEASE RECJ"/>
    <property type="match status" value="1"/>
</dbReference>
<dbReference type="Proteomes" id="UP000177067">
    <property type="component" value="Unassembled WGS sequence"/>
</dbReference>
<dbReference type="AlphaFoldDB" id="A0A1F6LKX3"/>
<dbReference type="GO" id="GO:0006281">
    <property type="term" value="P:DNA repair"/>
    <property type="evidence" value="ECO:0007669"/>
    <property type="project" value="InterPro"/>
</dbReference>
<dbReference type="GO" id="GO:0008409">
    <property type="term" value="F:5'-3' exonuclease activity"/>
    <property type="evidence" value="ECO:0007669"/>
    <property type="project" value="InterPro"/>
</dbReference>
<evidence type="ECO:0000256" key="4">
    <source>
        <dbReference type="ARBA" id="ARBA00022801"/>
    </source>
</evidence>
<dbReference type="PANTHER" id="PTHR30255">
    <property type="entry name" value="SINGLE-STRANDED-DNA-SPECIFIC EXONUCLEASE RECJ"/>
    <property type="match status" value="1"/>
</dbReference>
<feature type="domain" description="DDH" evidence="6">
    <location>
        <begin position="78"/>
        <end position="212"/>
    </location>
</feature>
<dbReference type="InterPro" id="IPR001667">
    <property type="entry name" value="DDH_dom"/>
</dbReference>
<evidence type="ECO:0000256" key="5">
    <source>
        <dbReference type="ARBA" id="ARBA00022839"/>
    </source>
</evidence>
<protein>
    <recommendedName>
        <fullName evidence="2">Single-stranded-DNA-specific exonuclease RecJ</fullName>
    </recommendedName>
</protein>
<evidence type="ECO:0000259" key="8">
    <source>
        <dbReference type="Pfam" id="PF17768"/>
    </source>
</evidence>
<evidence type="ECO:0000256" key="3">
    <source>
        <dbReference type="ARBA" id="ARBA00022722"/>
    </source>
</evidence>
<keyword evidence="5 9" id="KW-0269">Exonuclease</keyword>
<evidence type="ECO:0000259" key="6">
    <source>
        <dbReference type="Pfam" id="PF01368"/>
    </source>
</evidence>
<dbReference type="InterPro" id="IPR038763">
    <property type="entry name" value="DHH_sf"/>
</dbReference>
<evidence type="ECO:0000256" key="2">
    <source>
        <dbReference type="ARBA" id="ARBA00019841"/>
    </source>
</evidence>
<dbReference type="InterPro" id="IPR004610">
    <property type="entry name" value="RecJ"/>
</dbReference>
<dbReference type="GO" id="GO:0003676">
    <property type="term" value="F:nucleic acid binding"/>
    <property type="evidence" value="ECO:0007669"/>
    <property type="project" value="InterPro"/>
</dbReference>
<dbReference type="InterPro" id="IPR003156">
    <property type="entry name" value="DHHA1_dom"/>
</dbReference>
<dbReference type="GO" id="GO:0006310">
    <property type="term" value="P:DNA recombination"/>
    <property type="evidence" value="ECO:0007669"/>
    <property type="project" value="InterPro"/>
</dbReference>
<comment type="similarity">
    <text evidence="1">Belongs to the RecJ family.</text>
</comment>
<dbReference type="Pfam" id="PF17768">
    <property type="entry name" value="RecJ_OB"/>
    <property type="match status" value="1"/>
</dbReference>
<reference evidence="9 10" key="1">
    <citation type="journal article" date="2016" name="Nat. Commun.">
        <title>Thousands of microbial genomes shed light on interconnected biogeochemical processes in an aquifer system.</title>
        <authorList>
            <person name="Anantharaman K."/>
            <person name="Brown C.T."/>
            <person name="Hug L.A."/>
            <person name="Sharon I."/>
            <person name="Castelle C.J."/>
            <person name="Probst A.J."/>
            <person name="Thomas B.C."/>
            <person name="Singh A."/>
            <person name="Wilkins M.J."/>
            <person name="Karaoz U."/>
            <person name="Brodie E.L."/>
            <person name="Williams K.H."/>
            <person name="Hubbard S.S."/>
            <person name="Banfield J.F."/>
        </authorList>
    </citation>
    <scope>NUCLEOTIDE SEQUENCE [LARGE SCALE GENOMIC DNA]</scope>
</reference>
<evidence type="ECO:0000259" key="7">
    <source>
        <dbReference type="Pfam" id="PF02272"/>
    </source>
</evidence>
<dbReference type="InterPro" id="IPR041122">
    <property type="entry name" value="RecJ_OB"/>
</dbReference>
<dbReference type="Gene3D" id="2.40.50.460">
    <property type="match status" value="1"/>
</dbReference>
<dbReference type="EMBL" id="MFPS01000003">
    <property type="protein sequence ID" value="OGH60038.1"/>
    <property type="molecule type" value="Genomic_DNA"/>
</dbReference>
<dbReference type="Pfam" id="PF02272">
    <property type="entry name" value="DHHA1"/>
    <property type="match status" value="1"/>
</dbReference>
<name>A0A1F6LKX3_9BACT</name>
<organism evidence="9 10">
    <name type="scientific">Candidatus Magasanikbacteria bacterium RIFCSPHIGHO2_01_FULL_33_34</name>
    <dbReference type="NCBI Taxonomy" id="1798671"/>
    <lineage>
        <taxon>Bacteria</taxon>
        <taxon>Candidatus Magasanikiibacteriota</taxon>
    </lineage>
</organism>
<dbReference type="Pfam" id="PF01368">
    <property type="entry name" value="DHH"/>
    <property type="match status" value="1"/>
</dbReference>
<proteinExistence type="inferred from homology"/>
<dbReference type="SUPFAM" id="SSF64182">
    <property type="entry name" value="DHH phosphoesterases"/>
    <property type="match status" value="1"/>
</dbReference>
<evidence type="ECO:0000256" key="1">
    <source>
        <dbReference type="ARBA" id="ARBA00005915"/>
    </source>
</evidence>
<keyword evidence="4" id="KW-0378">Hydrolase</keyword>
<sequence length="587" mass="66350">MEFKWVIENPAPKSFLNKFPQLPPIVANLLYNRNFRTEKEIDEFMNPDYAKDIHDPFIFTDMKKAVNRVLLAIKNNEKITVHGDYDADGVSASVILTDLFEVLNFKNYDVFLPHRETDGYGLNKNTIKMLHETGTNLIISCDCGISNAEEVDLANQLGMEVIITDHHSIPKKLPNAFAIIHPKIETEKYPDKNLAGGAVAFKLMQGILQTHKKDHDLLPNGQTHEAFEKWQLDMVAVASVADMVPLIGESRTLTTYGLIVLNIAKRIGMKKLLSEAGLLDNNGKLIKEITADTIGFQIAPRINAAGRMNHANVAYKLFATKNELDANELACELNINNSDRQKLTEDLLQKALKQVETSQLDNPILFVLGIGWSTGIVGLISGRLKEKYKKPSIVMAENNGEITGSGRSVENFSLIGAMQEMPDYFFKFGGHPMACGFTLKNKDLVEDFKKEMIEKFKEKTKDFDMVPTQKIDAEINLEDINWDLYNMLSKFEPFGQVNTKPKYLATNLTVQSVMPIGKDDKHIKIMVTDKTQKIQKTIGWSLCNGNETNWCETLKIGDKIDMIFEMDINEWNGNKEIQLTIKDLRKI</sequence>
<accession>A0A1F6LKX3</accession>